<dbReference type="OrthoDB" id="571837at2"/>
<feature type="domain" description="CheW-like" evidence="1">
    <location>
        <begin position="20"/>
        <end position="177"/>
    </location>
</feature>
<evidence type="ECO:0000313" key="3">
    <source>
        <dbReference type="Proteomes" id="UP000186868"/>
    </source>
</evidence>
<organism evidence="2 3">
    <name type="scientific">Hydrococcus rivularis NIES-593</name>
    <dbReference type="NCBI Taxonomy" id="1921803"/>
    <lineage>
        <taxon>Bacteria</taxon>
        <taxon>Bacillati</taxon>
        <taxon>Cyanobacteriota</taxon>
        <taxon>Cyanophyceae</taxon>
        <taxon>Pleurocapsales</taxon>
        <taxon>Hydrococcaceae</taxon>
        <taxon>Hydrococcus</taxon>
    </lineage>
</organism>
<name>A0A1U7H7I4_9CYAN</name>
<dbReference type="GO" id="GO:0005829">
    <property type="term" value="C:cytosol"/>
    <property type="evidence" value="ECO:0007669"/>
    <property type="project" value="TreeGrafter"/>
</dbReference>
<dbReference type="InterPro" id="IPR036061">
    <property type="entry name" value="CheW-like_dom_sf"/>
</dbReference>
<keyword evidence="3" id="KW-1185">Reference proteome</keyword>
<gene>
    <name evidence="2" type="ORF">NIES593_22210</name>
</gene>
<proteinExistence type="predicted"/>
<dbReference type="Gene3D" id="2.40.50.180">
    <property type="entry name" value="CheA-289, Domain 4"/>
    <property type="match status" value="1"/>
</dbReference>
<dbReference type="PANTHER" id="PTHR22617:SF23">
    <property type="entry name" value="CHEMOTAXIS PROTEIN CHEW"/>
    <property type="match status" value="1"/>
</dbReference>
<dbReference type="AlphaFoldDB" id="A0A1U7H7I4"/>
<dbReference type="Gene3D" id="2.30.30.40">
    <property type="entry name" value="SH3 Domains"/>
    <property type="match status" value="1"/>
</dbReference>
<dbReference type="SMART" id="SM00260">
    <property type="entry name" value="CheW"/>
    <property type="match status" value="1"/>
</dbReference>
<dbReference type="RefSeq" id="WP_073601669.1">
    <property type="nucleotide sequence ID" value="NZ_MRCB01000051.1"/>
</dbReference>
<dbReference type="InterPro" id="IPR002545">
    <property type="entry name" value="CheW-lke_dom"/>
</dbReference>
<protein>
    <submittedName>
        <fullName evidence="2">Chemotaxis protein CheW</fullName>
    </submittedName>
</protein>
<dbReference type="GO" id="GO:0006935">
    <property type="term" value="P:chemotaxis"/>
    <property type="evidence" value="ECO:0007669"/>
    <property type="project" value="InterPro"/>
</dbReference>
<evidence type="ECO:0000259" key="1">
    <source>
        <dbReference type="PROSITE" id="PS50851"/>
    </source>
</evidence>
<comment type="caution">
    <text evidence="2">The sequence shown here is derived from an EMBL/GenBank/DDBJ whole genome shotgun (WGS) entry which is preliminary data.</text>
</comment>
<dbReference type="SUPFAM" id="SSF50341">
    <property type="entry name" value="CheW-like"/>
    <property type="match status" value="1"/>
</dbReference>
<sequence>MAIYSPVRSRRTAARQAEKTRQFITFRLRQEWFALPIYAVQKVIQMGKVYGDPQGTGISLTNYQGQEIIVVDVARRIFGETSSVAEERKHSLSSVVGEVSEPRFMLLVQSNSGEIVGLPVDSTPAMRRVPESAFTPIPKTYMAQGNIRCISSTTIQLSDHPPLFLLEANQLAEPQQIVGL</sequence>
<dbReference type="EMBL" id="MRCB01000051">
    <property type="protein sequence ID" value="OKH18365.1"/>
    <property type="molecule type" value="Genomic_DNA"/>
</dbReference>
<evidence type="ECO:0000313" key="2">
    <source>
        <dbReference type="EMBL" id="OKH18365.1"/>
    </source>
</evidence>
<accession>A0A1U7H7I4</accession>
<dbReference type="PROSITE" id="PS50851">
    <property type="entry name" value="CHEW"/>
    <property type="match status" value="1"/>
</dbReference>
<dbReference type="Proteomes" id="UP000186868">
    <property type="component" value="Unassembled WGS sequence"/>
</dbReference>
<dbReference type="STRING" id="1921803.NIES593_22210"/>
<reference evidence="2 3" key="1">
    <citation type="submission" date="2016-11" db="EMBL/GenBank/DDBJ databases">
        <title>Draft Genome Sequences of Nine Cyanobacterial Strains from Diverse Habitats.</title>
        <authorList>
            <person name="Zhu T."/>
            <person name="Hou S."/>
            <person name="Lu X."/>
            <person name="Hess W.R."/>
        </authorList>
    </citation>
    <scope>NUCLEOTIDE SEQUENCE [LARGE SCALE GENOMIC DNA]</scope>
    <source>
        <strain evidence="2 3">NIES-593</strain>
    </source>
</reference>
<dbReference type="PANTHER" id="PTHR22617">
    <property type="entry name" value="CHEMOTAXIS SENSOR HISTIDINE KINASE-RELATED"/>
    <property type="match status" value="1"/>
</dbReference>
<dbReference type="InterPro" id="IPR039315">
    <property type="entry name" value="CheW"/>
</dbReference>
<dbReference type="GO" id="GO:0007165">
    <property type="term" value="P:signal transduction"/>
    <property type="evidence" value="ECO:0007669"/>
    <property type="project" value="InterPro"/>
</dbReference>
<dbReference type="Pfam" id="PF01584">
    <property type="entry name" value="CheW"/>
    <property type="match status" value="1"/>
</dbReference>